<gene>
    <name evidence="1" type="ORF">K1T71_001578</name>
</gene>
<evidence type="ECO:0000313" key="1">
    <source>
        <dbReference type="EMBL" id="KAJ0182209.1"/>
    </source>
</evidence>
<protein>
    <submittedName>
        <fullName evidence="1">Uncharacterized protein</fullName>
    </submittedName>
</protein>
<proteinExistence type="predicted"/>
<organism evidence="1 2">
    <name type="scientific">Dendrolimus kikuchii</name>
    <dbReference type="NCBI Taxonomy" id="765133"/>
    <lineage>
        <taxon>Eukaryota</taxon>
        <taxon>Metazoa</taxon>
        <taxon>Ecdysozoa</taxon>
        <taxon>Arthropoda</taxon>
        <taxon>Hexapoda</taxon>
        <taxon>Insecta</taxon>
        <taxon>Pterygota</taxon>
        <taxon>Neoptera</taxon>
        <taxon>Endopterygota</taxon>
        <taxon>Lepidoptera</taxon>
        <taxon>Glossata</taxon>
        <taxon>Ditrysia</taxon>
        <taxon>Bombycoidea</taxon>
        <taxon>Lasiocampidae</taxon>
        <taxon>Dendrolimus</taxon>
    </lineage>
</organism>
<comment type="caution">
    <text evidence="1">The sequence shown here is derived from an EMBL/GenBank/DDBJ whole genome shotgun (WGS) entry which is preliminary data.</text>
</comment>
<sequence length="112" mass="13123">MKPNRDFKRARIHIINSVNIDVIMRVHSFFIVTLVHLVFGDYEYKNQEGPVLYDAYFGKPITEKRSNYLASVVNGTRFNAIDWQNNLLQLGYVKLRRAYKRASTRIIICIAD</sequence>
<evidence type="ECO:0000313" key="2">
    <source>
        <dbReference type="Proteomes" id="UP000824533"/>
    </source>
</evidence>
<dbReference type="Proteomes" id="UP000824533">
    <property type="component" value="Linkage Group LG03"/>
</dbReference>
<dbReference type="EMBL" id="CM034389">
    <property type="protein sequence ID" value="KAJ0182209.1"/>
    <property type="molecule type" value="Genomic_DNA"/>
</dbReference>
<reference evidence="1 2" key="1">
    <citation type="journal article" date="2021" name="Front. Genet.">
        <title>Chromosome-Level Genome Assembly Reveals Significant Gene Expansion in the Toll and IMD Signaling Pathways of Dendrolimus kikuchii.</title>
        <authorList>
            <person name="Zhou J."/>
            <person name="Wu P."/>
            <person name="Xiong Z."/>
            <person name="Liu N."/>
            <person name="Zhao N."/>
            <person name="Ji M."/>
            <person name="Qiu Y."/>
            <person name="Yang B."/>
        </authorList>
    </citation>
    <scope>NUCLEOTIDE SEQUENCE [LARGE SCALE GENOMIC DNA]</scope>
    <source>
        <strain evidence="1">Ann1</strain>
    </source>
</reference>
<keyword evidence="2" id="KW-1185">Reference proteome</keyword>
<name>A0ACC1DE19_9NEOP</name>
<accession>A0ACC1DE19</accession>